<keyword evidence="2" id="KW-1185">Reference proteome</keyword>
<dbReference type="EMBL" id="CM023484">
    <property type="protein sequence ID" value="KAH6933207.1"/>
    <property type="molecule type" value="Genomic_DNA"/>
</dbReference>
<sequence length="155" mass="17395">MQEGDNAFFYKFFRIAPQLFDKLLSFVAPDLTRIQHIREPLEPGERLAITLSDLASGQEICQVALAYHVIETARQCIHGTCRAIWENLKDHYMQDSFQHTYSIVLMTVVDSSCKYVLVGVGAEGRRSDGDIFKNSKFGKALIKGALDIPSLGMLP</sequence>
<comment type="caution">
    <text evidence="1">The sequence shown here is derived from an EMBL/GenBank/DDBJ whole genome shotgun (WGS) entry which is preliminary data.</text>
</comment>
<gene>
    <name evidence="1" type="ORF">HPB50_013447</name>
</gene>
<evidence type="ECO:0000313" key="1">
    <source>
        <dbReference type="EMBL" id="KAH6933207.1"/>
    </source>
</evidence>
<reference evidence="1" key="1">
    <citation type="submission" date="2020-05" db="EMBL/GenBank/DDBJ databases">
        <title>Large-scale comparative analyses of tick genomes elucidate their genetic diversity and vector capacities.</title>
        <authorList>
            <person name="Jia N."/>
            <person name="Wang J."/>
            <person name="Shi W."/>
            <person name="Du L."/>
            <person name="Sun Y."/>
            <person name="Zhan W."/>
            <person name="Jiang J."/>
            <person name="Wang Q."/>
            <person name="Zhang B."/>
            <person name="Ji P."/>
            <person name="Sakyi L.B."/>
            <person name="Cui X."/>
            <person name="Yuan T."/>
            <person name="Jiang B."/>
            <person name="Yang W."/>
            <person name="Lam T.T.-Y."/>
            <person name="Chang Q."/>
            <person name="Ding S."/>
            <person name="Wang X."/>
            <person name="Zhu J."/>
            <person name="Ruan X."/>
            <person name="Zhao L."/>
            <person name="Wei J."/>
            <person name="Que T."/>
            <person name="Du C."/>
            <person name="Cheng J."/>
            <person name="Dai P."/>
            <person name="Han X."/>
            <person name="Huang E."/>
            <person name="Gao Y."/>
            <person name="Liu J."/>
            <person name="Shao H."/>
            <person name="Ye R."/>
            <person name="Li L."/>
            <person name="Wei W."/>
            <person name="Wang X."/>
            <person name="Wang C."/>
            <person name="Yang T."/>
            <person name="Huo Q."/>
            <person name="Li W."/>
            <person name="Guo W."/>
            <person name="Chen H."/>
            <person name="Zhou L."/>
            <person name="Ni X."/>
            <person name="Tian J."/>
            <person name="Zhou Y."/>
            <person name="Sheng Y."/>
            <person name="Liu T."/>
            <person name="Pan Y."/>
            <person name="Xia L."/>
            <person name="Li J."/>
            <person name="Zhao F."/>
            <person name="Cao W."/>
        </authorList>
    </citation>
    <scope>NUCLEOTIDE SEQUENCE</scope>
    <source>
        <strain evidence="1">Hyas-2018</strain>
    </source>
</reference>
<organism evidence="1 2">
    <name type="scientific">Hyalomma asiaticum</name>
    <name type="common">Tick</name>
    <dbReference type="NCBI Taxonomy" id="266040"/>
    <lineage>
        <taxon>Eukaryota</taxon>
        <taxon>Metazoa</taxon>
        <taxon>Ecdysozoa</taxon>
        <taxon>Arthropoda</taxon>
        <taxon>Chelicerata</taxon>
        <taxon>Arachnida</taxon>
        <taxon>Acari</taxon>
        <taxon>Parasitiformes</taxon>
        <taxon>Ixodida</taxon>
        <taxon>Ixodoidea</taxon>
        <taxon>Ixodidae</taxon>
        <taxon>Hyalomminae</taxon>
        <taxon>Hyalomma</taxon>
    </lineage>
</organism>
<accession>A0ACB7SGK9</accession>
<dbReference type="Proteomes" id="UP000821845">
    <property type="component" value="Chromosome 4"/>
</dbReference>
<proteinExistence type="predicted"/>
<evidence type="ECO:0000313" key="2">
    <source>
        <dbReference type="Proteomes" id="UP000821845"/>
    </source>
</evidence>
<protein>
    <submittedName>
        <fullName evidence="1">Uncharacterized protein</fullName>
    </submittedName>
</protein>
<name>A0ACB7SGK9_HYAAI</name>